<dbReference type="InterPro" id="IPR029044">
    <property type="entry name" value="Nucleotide-diphossugar_trans"/>
</dbReference>
<dbReference type="InterPro" id="IPR050256">
    <property type="entry name" value="Glycosyltransferase_2"/>
</dbReference>
<dbReference type="EMBL" id="BOQN01000038">
    <property type="protein sequence ID" value="GIM90939.1"/>
    <property type="molecule type" value="Genomic_DNA"/>
</dbReference>
<organism evidence="3 4">
    <name type="scientific">Paractinoplanes toevensis</name>
    <dbReference type="NCBI Taxonomy" id="571911"/>
    <lineage>
        <taxon>Bacteria</taxon>
        <taxon>Bacillati</taxon>
        <taxon>Actinomycetota</taxon>
        <taxon>Actinomycetes</taxon>
        <taxon>Micromonosporales</taxon>
        <taxon>Micromonosporaceae</taxon>
        <taxon>Paractinoplanes</taxon>
    </lineage>
</organism>
<comment type="caution">
    <text evidence="3">The sequence shown here is derived from an EMBL/GenBank/DDBJ whole genome shotgun (WGS) entry which is preliminary data.</text>
</comment>
<keyword evidence="4" id="KW-1185">Reference proteome</keyword>
<gene>
    <name evidence="3" type="ORF">Ato02nite_027320</name>
</gene>
<dbReference type="RefSeq" id="WP_213006843.1">
    <property type="nucleotide sequence ID" value="NZ_BOQN01000038.1"/>
</dbReference>
<name>A0A919T7Q5_9ACTN</name>
<feature type="domain" description="Glycosyltransferase 2-like" evidence="2">
    <location>
        <begin position="3"/>
        <end position="122"/>
    </location>
</feature>
<proteinExistence type="inferred from homology"/>
<dbReference type="PANTHER" id="PTHR48090:SF7">
    <property type="entry name" value="RFBJ PROTEIN"/>
    <property type="match status" value="1"/>
</dbReference>
<evidence type="ECO:0000256" key="1">
    <source>
        <dbReference type="ARBA" id="ARBA00006739"/>
    </source>
</evidence>
<evidence type="ECO:0000313" key="4">
    <source>
        <dbReference type="Proteomes" id="UP000677082"/>
    </source>
</evidence>
<evidence type="ECO:0000313" key="3">
    <source>
        <dbReference type="EMBL" id="GIM90939.1"/>
    </source>
</evidence>
<dbReference type="Pfam" id="PF00535">
    <property type="entry name" value="Glycos_transf_2"/>
    <property type="match status" value="1"/>
</dbReference>
<comment type="similarity">
    <text evidence="1">Belongs to the glycosyltransferase 2 family.</text>
</comment>
<reference evidence="3 4" key="1">
    <citation type="submission" date="2021-03" db="EMBL/GenBank/DDBJ databases">
        <title>Whole genome shotgun sequence of Actinoplanes toevensis NBRC 105298.</title>
        <authorList>
            <person name="Komaki H."/>
            <person name="Tamura T."/>
        </authorList>
    </citation>
    <scope>NUCLEOTIDE SEQUENCE [LARGE SCALE GENOMIC DNA]</scope>
    <source>
        <strain evidence="3 4">NBRC 105298</strain>
    </source>
</reference>
<dbReference type="SUPFAM" id="SSF53448">
    <property type="entry name" value="Nucleotide-diphospho-sugar transferases"/>
    <property type="match status" value="1"/>
</dbReference>
<dbReference type="Proteomes" id="UP000677082">
    <property type="component" value="Unassembled WGS sequence"/>
</dbReference>
<dbReference type="Gene3D" id="3.90.550.10">
    <property type="entry name" value="Spore Coat Polysaccharide Biosynthesis Protein SpsA, Chain A"/>
    <property type="match status" value="1"/>
</dbReference>
<evidence type="ECO:0000259" key="2">
    <source>
        <dbReference type="Pfam" id="PF00535"/>
    </source>
</evidence>
<dbReference type="CDD" id="cd04179">
    <property type="entry name" value="DPM_DPG-synthase_like"/>
    <property type="match status" value="1"/>
</dbReference>
<dbReference type="InterPro" id="IPR001173">
    <property type="entry name" value="Glyco_trans_2-like"/>
</dbReference>
<sequence>MLVLLPVYRPGRELLPLLSDLRGEAATVVIVDDGSGPSAAPVLDAAGALGCTVLRCFTNRGKGEALKTGFRHCVRTFPGRDVVTADGDGQHRTADVRAVAARAGRDELVLGVRPLDRMPLRSRVGNVIIARLFRAVTGQSVSDTQTGLRSYPHRLLKDLCDVPGERFEYEMNVLLAAAGAGCRITEVPIPATYLDGNSASNFGGVTDSVRVVGSLMRHAAGQFTT</sequence>
<accession>A0A919T7Q5</accession>
<dbReference type="AlphaFoldDB" id="A0A919T7Q5"/>
<protein>
    <recommendedName>
        <fullName evidence="2">Glycosyltransferase 2-like domain-containing protein</fullName>
    </recommendedName>
</protein>
<dbReference type="PANTHER" id="PTHR48090">
    <property type="entry name" value="UNDECAPRENYL-PHOSPHATE 4-DEOXY-4-FORMAMIDO-L-ARABINOSE TRANSFERASE-RELATED"/>
    <property type="match status" value="1"/>
</dbReference>